<name>A0A2N9GCS2_FAGSY</name>
<protein>
    <recommendedName>
        <fullName evidence="1">Reverse transcriptase domain-containing protein</fullName>
    </recommendedName>
</protein>
<accession>A0A2N9GCS2</accession>
<dbReference type="PANTHER" id="PTHR33116:SF78">
    <property type="entry name" value="OS12G0587133 PROTEIN"/>
    <property type="match status" value="1"/>
</dbReference>
<evidence type="ECO:0000259" key="1">
    <source>
        <dbReference type="PROSITE" id="PS50878"/>
    </source>
</evidence>
<dbReference type="PANTHER" id="PTHR33116">
    <property type="entry name" value="REVERSE TRANSCRIPTASE ZINC-BINDING DOMAIN-CONTAINING PROTEIN-RELATED-RELATED"/>
    <property type="match status" value="1"/>
</dbReference>
<organism evidence="2">
    <name type="scientific">Fagus sylvatica</name>
    <name type="common">Beechnut</name>
    <dbReference type="NCBI Taxonomy" id="28930"/>
    <lineage>
        <taxon>Eukaryota</taxon>
        <taxon>Viridiplantae</taxon>
        <taxon>Streptophyta</taxon>
        <taxon>Embryophyta</taxon>
        <taxon>Tracheophyta</taxon>
        <taxon>Spermatophyta</taxon>
        <taxon>Magnoliopsida</taxon>
        <taxon>eudicotyledons</taxon>
        <taxon>Gunneridae</taxon>
        <taxon>Pentapetalae</taxon>
        <taxon>rosids</taxon>
        <taxon>fabids</taxon>
        <taxon>Fagales</taxon>
        <taxon>Fagaceae</taxon>
        <taxon>Fagus</taxon>
    </lineage>
</organism>
<evidence type="ECO:0000313" key="2">
    <source>
        <dbReference type="EMBL" id="SPC97295.1"/>
    </source>
</evidence>
<gene>
    <name evidence="2" type="ORF">FSB_LOCUS25177</name>
</gene>
<dbReference type="Pfam" id="PF00078">
    <property type="entry name" value="RVT_1"/>
    <property type="match status" value="1"/>
</dbReference>
<dbReference type="EMBL" id="OIVN01001757">
    <property type="protein sequence ID" value="SPC97295.1"/>
    <property type="molecule type" value="Genomic_DNA"/>
</dbReference>
<feature type="domain" description="Reverse transcriptase" evidence="1">
    <location>
        <begin position="1"/>
        <end position="165"/>
    </location>
</feature>
<dbReference type="SUPFAM" id="SSF56672">
    <property type="entry name" value="DNA/RNA polymerases"/>
    <property type="match status" value="1"/>
</dbReference>
<dbReference type="AlphaFoldDB" id="A0A2N9GCS2"/>
<proteinExistence type="predicted"/>
<dbReference type="InterPro" id="IPR043502">
    <property type="entry name" value="DNA/RNA_pol_sf"/>
</dbReference>
<sequence length="510" mass="58117">MLRRCGFSEKWRQWIYTCISTASFSILVNGSAHGFFSSSRGLRQGDPLSPLLFLLIMEALSQMLKRAVDMGYISGFMVGKHNGIELMISHLLFADDTLILCGVDLQQIRHLRGVFIWFQAISGLKINLSKSKLVPVGQVPNVTELAGVLGCKVSELPLSYLGLPLGATFKKKAIWNGMVEKMERRLAGWKRLYLSKGGRLTLLKSTLANLPTYFLSLFPIPMSIAHRIKKLQRDFLWGGLSNEHKYHLVNWQQICSPIQSGGLGIRNVAVFNKALLGKWLWRYATKPMSLWRRVVDSKYGSQWGDGVLIIVGSLMGFSILFRLARNQEATVADHLHFHGTTPIWDVEFLRPAQDWELDVVESFMGFLYSIPMRPGRLDSILWNLSSHASFEADGKSVNHLLLHCPVARELWNLVCRLFGVSWVMPRGVMDLLFCWTGSLGRREAGKIWKMIPHCLMWCLWCERNSRTFNGEETSIPALKFWFLQALFEWLKASDLISSKSISEMLMLCYF</sequence>
<dbReference type="InterPro" id="IPR000477">
    <property type="entry name" value="RT_dom"/>
</dbReference>
<reference evidence="2" key="1">
    <citation type="submission" date="2018-02" db="EMBL/GenBank/DDBJ databases">
        <authorList>
            <person name="Cohen D.B."/>
            <person name="Kent A.D."/>
        </authorList>
    </citation>
    <scope>NUCLEOTIDE SEQUENCE</scope>
</reference>
<dbReference type="PROSITE" id="PS50878">
    <property type="entry name" value="RT_POL"/>
    <property type="match status" value="1"/>
</dbReference>